<sequence length="137" mass="15921">MLFPISNRRSTLEKKCFLLIYKQILRPLLTYELEQICTYSLKRTSNVSKQGLKNKNKCSVICENLKYSQRPPYSYLQDCVKNLAGTYFKSIQKSTDQSLPQHRITDSTSLSTWTPSQPTSLNKNFMLSFYNDFLATP</sequence>
<protein>
    <submittedName>
        <fullName evidence="1">Uncharacterized protein</fullName>
    </submittedName>
</protein>
<gene>
    <name evidence="1" type="ORF">g.85559</name>
</gene>
<name>A0A2S2Q204_9HEMI</name>
<accession>A0A2S2Q204</accession>
<dbReference type="AlphaFoldDB" id="A0A2S2Q204"/>
<reference evidence="1" key="1">
    <citation type="submission" date="2018-04" db="EMBL/GenBank/DDBJ databases">
        <title>Transcriptome assembly of Sipha flava.</title>
        <authorList>
            <person name="Scully E.D."/>
            <person name="Geib S.M."/>
            <person name="Palmer N.A."/>
            <person name="Koch K."/>
            <person name="Bradshaw J."/>
            <person name="Heng-Moss T."/>
            <person name="Sarath G."/>
        </authorList>
    </citation>
    <scope>NUCLEOTIDE SEQUENCE</scope>
</reference>
<dbReference type="EMBL" id="GGMS01002480">
    <property type="protein sequence ID" value="MBY71683.1"/>
    <property type="molecule type" value="Transcribed_RNA"/>
</dbReference>
<organism evidence="1">
    <name type="scientific">Sipha flava</name>
    <name type="common">yellow sugarcane aphid</name>
    <dbReference type="NCBI Taxonomy" id="143950"/>
    <lineage>
        <taxon>Eukaryota</taxon>
        <taxon>Metazoa</taxon>
        <taxon>Ecdysozoa</taxon>
        <taxon>Arthropoda</taxon>
        <taxon>Hexapoda</taxon>
        <taxon>Insecta</taxon>
        <taxon>Pterygota</taxon>
        <taxon>Neoptera</taxon>
        <taxon>Paraneoptera</taxon>
        <taxon>Hemiptera</taxon>
        <taxon>Sternorrhyncha</taxon>
        <taxon>Aphidomorpha</taxon>
        <taxon>Aphidoidea</taxon>
        <taxon>Aphididae</taxon>
        <taxon>Sipha</taxon>
    </lineage>
</organism>
<proteinExistence type="predicted"/>
<evidence type="ECO:0000313" key="1">
    <source>
        <dbReference type="EMBL" id="MBY71683.1"/>
    </source>
</evidence>